<evidence type="ECO:0000256" key="1">
    <source>
        <dbReference type="SAM" id="MobiDB-lite"/>
    </source>
</evidence>
<dbReference type="EMBL" id="JAICCE010000010">
    <property type="protein sequence ID" value="KAG9272532.1"/>
    <property type="molecule type" value="Genomic_DNA"/>
</dbReference>
<comment type="caution">
    <text evidence="2">The sequence shown here is derived from an EMBL/GenBank/DDBJ whole genome shotgun (WGS) entry which is preliminary data.</text>
</comment>
<sequence length="157" mass="17001">MRISLNLHCDSLDWPHPPFESPAGVAWDTVSSSSSSSTQPYFVVKISPFYVLAKFNLPDSTSLRLKDSSNVEVDSDIFDELLKSSGVFFKAEECNGIPTDVTFLEGSSSSDWSPSPSCVSQGSSSGTDSTVILESTKTRRRQLIEGPLDGNVARDVS</sequence>
<accession>A0A8T2LRR1</accession>
<name>A0A8T2LRR1_ASTMX</name>
<feature type="compositionally biased region" description="Low complexity" evidence="1">
    <location>
        <begin position="107"/>
        <end position="131"/>
    </location>
</feature>
<organism evidence="2 3">
    <name type="scientific">Astyanax mexicanus</name>
    <name type="common">Blind cave fish</name>
    <name type="synonym">Astyanax fasciatus mexicanus</name>
    <dbReference type="NCBI Taxonomy" id="7994"/>
    <lineage>
        <taxon>Eukaryota</taxon>
        <taxon>Metazoa</taxon>
        <taxon>Chordata</taxon>
        <taxon>Craniata</taxon>
        <taxon>Vertebrata</taxon>
        <taxon>Euteleostomi</taxon>
        <taxon>Actinopterygii</taxon>
        <taxon>Neopterygii</taxon>
        <taxon>Teleostei</taxon>
        <taxon>Ostariophysi</taxon>
        <taxon>Characiformes</taxon>
        <taxon>Characoidei</taxon>
        <taxon>Acestrorhamphidae</taxon>
        <taxon>Acestrorhamphinae</taxon>
        <taxon>Astyanax</taxon>
    </lineage>
</organism>
<reference evidence="2 3" key="1">
    <citation type="submission" date="2021-07" db="EMBL/GenBank/DDBJ databases">
        <authorList>
            <person name="Imarazene B."/>
            <person name="Zahm M."/>
            <person name="Klopp C."/>
            <person name="Cabau C."/>
            <person name="Beille S."/>
            <person name="Jouanno E."/>
            <person name="Castinel A."/>
            <person name="Lluch J."/>
            <person name="Gil L."/>
            <person name="Kuchtly C."/>
            <person name="Lopez Roques C."/>
            <person name="Donnadieu C."/>
            <person name="Parrinello H."/>
            <person name="Journot L."/>
            <person name="Du K."/>
            <person name="Schartl M."/>
            <person name="Retaux S."/>
            <person name="Guiguen Y."/>
        </authorList>
    </citation>
    <scope>NUCLEOTIDE SEQUENCE [LARGE SCALE GENOMIC DNA]</scope>
    <source>
        <strain evidence="2">Pach_M1</strain>
        <tissue evidence="2">Testis</tissue>
    </source>
</reference>
<dbReference type="Proteomes" id="UP000752171">
    <property type="component" value="Unassembled WGS sequence"/>
</dbReference>
<feature type="region of interest" description="Disordered" evidence="1">
    <location>
        <begin position="106"/>
        <end position="137"/>
    </location>
</feature>
<dbReference type="AlphaFoldDB" id="A0A8T2LRR1"/>
<evidence type="ECO:0000313" key="2">
    <source>
        <dbReference type="EMBL" id="KAG9272532.1"/>
    </source>
</evidence>
<proteinExistence type="predicted"/>
<gene>
    <name evidence="2" type="ORF">AMEX_G13541</name>
</gene>
<evidence type="ECO:0000313" key="3">
    <source>
        <dbReference type="Proteomes" id="UP000752171"/>
    </source>
</evidence>
<protein>
    <submittedName>
        <fullName evidence="2">Uncharacterized protein</fullName>
    </submittedName>
</protein>